<dbReference type="InterPro" id="IPR012337">
    <property type="entry name" value="RNaseH-like_sf"/>
</dbReference>
<evidence type="ECO:0000256" key="10">
    <source>
        <dbReference type="ARBA" id="ARBA00049244"/>
    </source>
</evidence>
<evidence type="ECO:0000256" key="7">
    <source>
        <dbReference type="ARBA" id="ARBA00023109"/>
    </source>
</evidence>
<evidence type="ECO:0000259" key="11">
    <source>
        <dbReference type="Pfam" id="PF03175"/>
    </source>
</evidence>
<evidence type="ECO:0000256" key="5">
    <source>
        <dbReference type="ARBA" id="ARBA00022705"/>
    </source>
</evidence>
<dbReference type="GO" id="GO:0003677">
    <property type="term" value="F:DNA binding"/>
    <property type="evidence" value="ECO:0007669"/>
    <property type="project" value="UniProtKB-KW"/>
</dbReference>
<dbReference type="SUPFAM" id="SSF56672">
    <property type="entry name" value="DNA/RNA polymerases"/>
    <property type="match status" value="1"/>
</dbReference>
<accession>A0A8S5LUR1</accession>
<reference evidence="12" key="1">
    <citation type="journal article" date="2021" name="Proc. Natl. Acad. Sci. U.S.A.">
        <title>A Catalog of Tens of Thousands of Viruses from Human Metagenomes Reveals Hidden Associations with Chronic Diseases.</title>
        <authorList>
            <person name="Tisza M.J."/>
            <person name="Buck C.B."/>
        </authorList>
    </citation>
    <scope>NUCLEOTIDE SEQUENCE</scope>
    <source>
        <strain evidence="12">Cthzn51</strain>
    </source>
</reference>
<dbReference type="EMBL" id="BK014741">
    <property type="protein sequence ID" value="DAD73634.1"/>
    <property type="molecule type" value="Genomic_DNA"/>
</dbReference>
<feature type="domain" description="DNA-directed DNA polymerase family B mitochondria/virus" evidence="11">
    <location>
        <begin position="60"/>
        <end position="439"/>
    </location>
</feature>
<dbReference type="SUPFAM" id="SSF53098">
    <property type="entry name" value="Ribonuclease H-like"/>
    <property type="match status" value="1"/>
</dbReference>
<comment type="subunit">
    <text evidence="9">Heterodimer with the terminal protein; this heterodimer binds to bp 9 to 18 of the genome. Forms a complex with viral pTP, DBP and hosts NFIA and POU2F1/OCT1 for initiation of replication.</text>
</comment>
<evidence type="ECO:0000256" key="1">
    <source>
        <dbReference type="ARBA" id="ARBA00005755"/>
    </source>
</evidence>
<evidence type="ECO:0000256" key="3">
    <source>
        <dbReference type="ARBA" id="ARBA00022679"/>
    </source>
</evidence>
<dbReference type="EC" id="2.7.7.7" evidence="2"/>
<dbReference type="InterPro" id="IPR017964">
    <property type="entry name" value="DNA-dir_DNA_pol_B_CS"/>
</dbReference>
<dbReference type="GO" id="GO:0000166">
    <property type="term" value="F:nucleotide binding"/>
    <property type="evidence" value="ECO:0007669"/>
    <property type="project" value="InterPro"/>
</dbReference>
<keyword evidence="6" id="KW-0239">DNA-directed DNA polymerase</keyword>
<keyword evidence="4" id="KW-0548">Nucleotidyltransferase</keyword>
<dbReference type="InterPro" id="IPR043502">
    <property type="entry name" value="DNA/RNA_pol_sf"/>
</dbReference>
<dbReference type="Gene3D" id="3.30.420.10">
    <property type="entry name" value="Ribonuclease H-like superfamily/Ribonuclease H"/>
    <property type="match status" value="1"/>
</dbReference>
<dbReference type="InterPro" id="IPR004868">
    <property type="entry name" value="DNA-dir_DNA_pol_B_mt/vir"/>
</dbReference>
<protein>
    <recommendedName>
        <fullName evidence="2">DNA-directed DNA polymerase</fullName>
        <ecNumber evidence="2">2.7.7.7</ecNumber>
    </recommendedName>
</protein>
<evidence type="ECO:0000313" key="12">
    <source>
        <dbReference type="EMBL" id="DAD73634.1"/>
    </source>
</evidence>
<keyword evidence="8" id="KW-0238">DNA-binding</keyword>
<keyword evidence="3" id="KW-0808">Transferase</keyword>
<evidence type="ECO:0000256" key="8">
    <source>
        <dbReference type="ARBA" id="ARBA00023125"/>
    </source>
</evidence>
<dbReference type="InterPro" id="IPR036397">
    <property type="entry name" value="RNaseH_sf"/>
</dbReference>
<evidence type="ECO:0000256" key="6">
    <source>
        <dbReference type="ARBA" id="ARBA00022932"/>
    </source>
</evidence>
<dbReference type="GO" id="GO:0039693">
    <property type="term" value="P:viral DNA genome replication"/>
    <property type="evidence" value="ECO:0007669"/>
    <property type="project" value="UniProtKB-KW"/>
</dbReference>
<dbReference type="PANTHER" id="PTHR33568:SF3">
    <property type="entry name" value="DNA-DIRECTED DNA POLYMERASE"/>
    <property type="match status" value="1"/>
</dbReference>
<dbReference type="GO" id="GO:0006260">
    <property type="term" value="P:DNA replication"/>
    <property type="evidence" value="ECO:0007669"/>
    <property type="project" value="UniProtKB-KW"/>
</dbReference>
<dbReference type="InterPro" id="IPR023211">
    <property type="entry name" value="DNA_pol_palm_dom_sf"/>
</dbReference>
<proteinExistence type="inferred from homology"/>
<keyword evidence="7" id="KW-1194">Viral DNA replication</keyword>
<keyword evidence="5" id="KW-0235">DNA replication</keyword>
<sequence>MSRKKFIPMLFTLDTETYGLQGDIKRIALYNGKSIKYGYTFSDIEPVLNLYYSMGFMPYVYVHNFSFDVRKIPEIFRKGNVNWAKSCLINGRFAKLSCKHYIFRDSWQLLPSSLESLSKDFGVEHAKIDLWEAVTIAYPGKYKDKEDYFIRCDVDDPLYIEYLGYDVMSLYEVMEKLMELSGIDLEHFISILSTSSLSRYLFKNGWKDIKFSTNGFSDFSQLCSCKMWHTNAKCKGSELTFREVENIIRRGSYGGRTEVFKIYTGLPTDGYTALHYDVNSEYPFVMHEHDFPIGEPFVYTKNVESVFEEWLKYGDGLGFLECDVYIPKQHIPPLPVHKEKTAFFCGHISGVWSYYELKYAIENCGVVIEKYKTAIHFAKTFPVFKNFIGTMYKLKEDATKEGKQALRTFAKLVQNVAFGYTIMNRDDKTKLKGIEDRSYAEIVSEYGEELKNFSEDYGFYEVKADVDARYIQPQIGAYVTSYARVLLLDAMRKVEASGGDVYYCDTDSVVSSIPFPPEIVDSTKLGAWDLESIVYEGIFIQPKVYTEISITTKGKFKNTKKFKGIKKAVISSFDIEKYQEIYDELKTGNKDAIVIEKDRITLRGFSYITKKGLDLNAVSITDKAINLKNMQKRIMHYSENETEPYYFETLADFEKFSFVKRNHDYFKQGALINMN</sequence>
<evidence type="ECO:0000256" key="2">
    <source>
        <dbReference type="ARBA" id="ARBA00012417"/>
    </source>
</evidence>
<dbReference type="PROSITE" id="PS00116">
    <property type="entry name" value="DNA_POLYMERASE_B"/>
    <property type="match status" value="1"/>
</dbReference>
<dbReference type="GO" id="GO:0003887">
    <property type="term" value="F:DNA-directed DNA polymerase activity"/>
    <property type="evidence" value="ECO:0007669"/>
    <property type="project" value="UniProtKB-KW"/>
</dbReference>
<organism evidence="12">
    <name type="scientific">Tectiviridae sp. cthzn51</name>
    <dbReference type="NCBI Taxonomy" id="2826821"/>
    <lineage>
        <taxon>Viruses</taxon>
        <taxon>Varidnaviria</taxon>
        <taxon>Bamfordvirae</taxon>
        <taxon>Preplasmiviricota</taxon>
        <taxon>Prepoliviricotina</taxon>
        <taxon>Tectiliviricetes</taxon>
        <taxon>Kalamavirales</taxon>
        <taxon>Tectiviridae</taxon>
    </lineage>
</organism>
<name>A0A8S5LUR1_9VIRU</name>
<dbReference type="PANTHER" id="PTHR33568">
    <property type="entry name" value="DNA POLYMERASE"/>
    <property type="match status" value="1"/>
</dbReference>
<evidence type="ECO:0000256" key="9">
    <source>
        <dbReference type="ARBA" id="ARBA00046822"/>
    </source>
</evidence>
<comment type="catalytic activity">
    <reaction evidence="10">
        <text>DNA(n) + a 2'-deoxyribonucleoside 5'-triphosphate = DNA(n+1) + diphosphate</text>
        <dbReference type="Rhea" id="RHEA:22508"/>
        <dbReference type="Rhea" id="RHEA-COMP:17339"/>
        <dbReference type="Rhea" id="RHEA-COMP:17340"/>
        <dbReference type="ChEBI" id="CHEBI:33019"/>
        <dbReference type="ChEBI" id="CHEBI:61560"/>
        <dbReference type="ChEBI" id="CHEBI:173112"/>
        <dbReference type="EC" id="2.7.7.7"/>
    </reaction>
</comment>
<dbReference type="Pfam" id="PF03175">
    <property type="entry name" value="DNA_pol_B_2"/>
    <property type="match status" value="1"/>
</dbReference>
<evidence type="ECO:0000256" key="4">
    <source>
        <dbReference type="ARBA" id="ARBA00022695"/>
    </source>
</evidence>
<dbReference type="Gene3D" id="3.90.1600.10">
    <property type="entry name" value="Palm domain of DNA polymerase"/>
    <property type="match status" value="2"/>
</dbReference>
<comment type="similarity">
    <text evidence="1">Belongs to the DNA polymerase type-B family.</text>
</comment>